<gene>
    <name evidence="2" type="ORF">HAV22_10580</name>
</gene>
<protein>
    <submittedName>
        <fullName evidence="2">VOC family protein</fullName>
    </submittedName>
</protein>
<evidence type="ECO:0000313" key="3">
    <source>
        <dbReference type="Proteomes" id="UP000716322"/>
    </source>
</evidence>
<feature type="domain" description="VOC" evidence="1">
    <location>
        <begin position="12"/>
        <end position="137"/>
    </location>
</feature>
<dbReference type="EMBL" id="JAAQOM010000005">
    <property type="protein sequence ID" value="NIA54088.1"/>
    <property type="molecule type" value="Genomic_DNA"/>
</dbReference>
<dbReference type="InterPro" id="IPR037523">
    <property type="entry name" value="VOC_core"/>
</dbReference>
<dbReference type="Gene3D" id="3.30.720.110">
    <property type="match status" value="1"/>
</dbReference>
<dbReference type="Gene3D" id="3.30.720.120">
    <property type="match status" value="1"/>
</dbReference>
<comment type="caution">
    <text evidence="2">The sequence shown here is derived from an EMBL/GenBank/DDBJ whole genome shotgun (WGS) entry which is preliminary data.</text>
</comment>
<dbReference type="CDD" id="cd07246">
    <property type="entry name" value="VOC_like"/>
    <property type="match status" value="1"/>
</dbReference>
<evidence type="ECO:0000313" key="2">
    <source>
        <dbReference type="EMBL" id="NIA54088.1"/>
    </source>
</evidence>
<dbReference type="InterPro" id="IPR029068">
    <property type="entry name" value="Glyas_Bleomycin-R_OHBP_Dase"/>
</dbReference>
<dbReference type="Proteomes" id="UP000716322">
    <property type="component" value="Unassembled WGS sequence"/>
</dbReference>
<name>A0ABX0PC47_9BURK</name>
<dbReference type="PANTHER" id="PTHR34109">
    <property type="entry name" value="BNAUNNG04460D PROTEIN-RELATED"/>
    <property type="match status" value="1"/>
</dbReference>
<dbReference type="PANTHER" id="PTHR34109:SF1">
    <property type="entry name" value="VOC DOMAIN-CONTAINING PROTEIN"/>
    <property type="match status" value="1"/>
</dbReference>
<evidence type="ECO:0000259" key="1">
    <source>
        <dbReference type="PROSITE" id="PS51819"/>
    </source>
</evidence>
<reference evidence="2 3" key="1">
    <citation type="submission" date="2020-03" db="EMBL/GenBank/DDBJ databases">
        <title>Genome sequence of strain Massilia sp. TW-1.</title>
        <authorList>
            <person name="Chaudhary D.K."/>
        </authorList>
    </citation>
    <scope>NUCLEOTIDE SEQUENCE [LARGE SCALE GENOMIC DNA]</scope>
    <source>
        <strain evidence="2 3">TW-1</strain>
    </source>
</reference>
<dbReference type="Pfam" id="PF00903">
    <property type="entry name" value="Glyoxalase"/>
    <property type="match status" value="1"/>
</dbReference>
<proteinExistence type="predicted"/>
<accession>A0ABX0PC47</accession>
<organism evidence="2 3">
    <name type="scientific">Telluria antibiotica</name>
    <dbReference type="NCBI Taxonomy" id="2717319"/>
    <lineage>
        <taxon>Bacteria</taxon>
        <taxon>Pseudomonadati</taxon>
        <taxon>Pseudomonadota</taxon>
        <taxon>Betaproteobacteria</taxon>
        <taxon>Burkholderiales</taxon>
        <taxon>Oxalobacteraceae</taxon>
        <taxon>Telluria group</taxon>
        <taxon>Telluria</taxon>
    </lineage>
</organism>
<dbReference type="InterPro" id="IPR004360">
    <property type="entry name" value="Glyas_Fos-R_dOase_dom"/>
</dbReference>
<dbReference type="PROSITE" id="PS51819">
    <property type="entry name" value="VOC"/>
    <property type="match status" value="1"/>
</dbReference>
<dbReference type="SUPFAM" id="SSF54593">
    <property type="entry name" value="Glyoxalase/Bleomycin resistance protein/Dihydroxybiphenyl dioxygenase"/>
    <property type="match status" value="1"/>
</dbReference>
<keyword evidence="3" id="KW-1185">Reference proteome</keyword>
<sequence>MMTQQVRPIPEGFHTLTPHLICSRAAEALTFYTKAFGAVETSRMPGPNGKLMHAQMRIGDSVFMLADDFPDFGSVGPAALKNTPVYLHLYVEDVDTAFARAVEAGAKPIMPVSDMFWGDRYGQLEDPFGHRWSIATHKRDMTPEQMRAEMEKSMSENCAGAQP</sequence>